<comment type="caution">
    <text evidence="9">The sequence shown here is derived from an EMBL/GenBank/DDBJ whole genome shotgun (WGS) entry which is preliminary data.</text>
</comment>
<dbReference type="EMBL" id="AZEX01000015">
    <property type="protein sequence ID" value="KRL61601.1"/>
    <property type="molecule type" value="Genomic_DNA"/>
</dbReference>
<dbReference type="Gene3D" id="3.40.930.10">
    <property type="entry name" value="Mannitol-specific EII, Chain A"/>
    <property type="match status" value="1"/>
</dbReference>
<dbReference type="InterPro" id="IPR036634">
    <property type="entry name" value="PRD_sf"/>
</dbReference>
<dbReference type="PROSITE" id="PS51099">
    <property type="entry name" value="PTS_EIIB_TYPE_2"/>
    <property type="match status" value="1"/>
</dbReference>
<dbReference type="GO" id="GO:0006355">
    <property type="term" value="P:regulation of DNA-templated transcription"/>
    <property type="evidence" value="ECO:0007669"/>
    <property type="project" value="InterPro"/>
</dbReference>
<keyword evidence="3" id="KW-0805">Transcription regulation</keyword>
<dbReference type="SUPFAM" id="SSF63520">
    <property type="entry name" value="PTS-regulatory domain, PRD"/>
    <property type="match status" value="2"/>
</dbReference>
<evidence type="ECO:0000259" key="7">
    <source>
        <dbReference type="PROSITE" id="PS51099"/>
    </source>
</evidence>
<dbReference type="Gene3D" id="1.10.10.10">
    <property type="entry name" value="Winged helix-like DNA-binding domain superfamily/Winged helix DNA-binding domain"/>
    <property type="match status" value="1"/>
</dbReference>
<reference evidence="9 10" key="1">
    <citation type="journal article" date="2015" name="Genome Announc.">
        <title>Expanding the biotechnology potential of lactobacilli through comparative genomics of 213 strains and associated genera.</title>
        <authorList>
            <person name="Sun Z."/>
            <person name="Harris H.M."/>
            <person name="McCann A."/>
            <person name="Guo C."/>
            <person name="Argimon S."/>
            <person name="Zhang W."/>
            <person name="Yang X."/>
            <person name="Jeffery I.B."/>
            <person name="Cooney J.C."/>
            <person name="Kagawa T.F."/>
            <person name="Liu W."/>
            <person name="Song Y."/>
            <person name="Salvetti E."/>
            <person name="Wrobel A."/>
            <person name="Rasinkangas P."/>
            <person name="Parkhill J."/>
            <person name="Rea M.C."/>
            <person name="O'Sullivan O."/>
            <person name="Ritari J."/>
            <person name="Douillard F.P."/>
            <person name="Paul Ross R."/>
            <person name="Yang R."/>
            <person name="Briner A.E."/>
            <person name="Felis G.E."/>
            <person name="de Vos W.M."/>
            <person name="Barrangou R."/>
            <person name="Klaenhammer T.R."/>
            <person name="Caufield P.W."/>
            <person name="Cui Y."/>
            <person name="Zhang H."/>
            <person name="O'Toole P.W."/>
        </authorList>
    </citation>
    <scope>NUCLEOTIDE SEQUENCE [LARGE SCALE GENOMIC DNA]</scope>
    <source>
        <strain evidence="9 10">DSM 14340</strain>
    </source>
</reference>
<dbReference type="PROSITE" id="PS51094">
    <property type="entry name" value="PTS_EIIA_TYPE_2"/>
    <property type="match status" value="1"/>
</dbReference>
<dbReference type="InterPro" id="IPR007737">
    <property type="entry name" value="Mga_HTH"/>
</dbReference>
<feature type="domain" description="PTS EIIB type-2" evidence="7">
    <location>
        <begin position="404"/>
        <end position="493"/>
    </location>
</feature>
<organism evidence="9 10">
    <name type="scientific">Latilactobacillus fuchuensis DSM 14340 = JCM 11249</name>
    <dbReference type="NCBI Taxonomy" id="1423747"/>
    <lineage>
        <taxon>Bacteria</taxon>
        <taxon>Bacillati</taxon>
        <taxon>Bacillota</taxon>
        <taxon>Bacilli</taxon>
        <taxon>Lactobacillales</taxon>
        <taxon>Lactobacillaceae</taxon>
        <taxon>Latilactobacillus</taxon>
    </lineage>
</organism>
<evidence type="ECO:0000256" key="2">
    <source>
        <dbReference type="ARBA" id="ARBA00022737"/>
    </source>
</evidence>
<dbReference type="PATRIC" id="fig|1423747.3.peg.583"/>
<evidence type="ECO:0000313" key="9">
    <source>
        <dbReference type="EMBL" id="KRL61601.1"/>
    </source>
</evidence>
<dbReference type="GO" id="GO:0009401">
    <property type="term" value="P:phosphoenolpyruvate-dependent sugar phosphotransferase system"/>
    <property type="evidence" value="ECO:0007669"/>
    <property type="project" value="InterPro"/>
</dbReference>
<dbReference type="eggNOG" id="COG1762">
    <property type="taxonomic scope" value="Bacteria"/>
</dbReference>
<keyword evidence="1" id="KW-0808">Transferase</keyword>
<evidence type="ECO:0000313" key="10">
    <source>
        <dbReference type="Proteomes" id="UP000051264"/>
    </source>
</evidence>
<dbReference type="InterPro" id="IPR011608">
    <property type="entry name" value="PRD"/>
</dbReference>
<proteinExistence type="predicted"/>
<feature type="domain" description="PRD" evidence="8">
    <location>
        <begin position="291"/>
        <end position="401"/>
    </location>
</feature>
<evidence type="ECO:0000256" key="1">
    <source>
        <dbReference type="ARBA" id="ARBA00022679"/>
    </source>
</evidence>
<sequence length="638" mass="71958">MQKKMNKRKQAIIQYILAEHKTHYVDIAAHLQLSERTIATYLDQIEMDLVGSGVQLVRKPNDGIYLTGDVGHLSSQLETTNQELPQTKTERCYYLLAKLLLGTEAITVQNLAEALYVSRSTVENDLKQVKQYLQQFELTVTVTHAGLQLAGDEQHRRQATTELISQYWGKRTQALEQDGQLIQNSQLPEKLHHLFTPAVIETTLAALGELLEKTQLLLTDYEFQSLAIHLMITFERLLKNQLVAPSQSVTAPIVPETAILVAILERRFNQTLPLFERANINLHLVAVKSRHLDPQLVTTNERQPASLAQWLRQQLVQLKVDDELIHGLVLHLNSALKRLRVGLTIRNAYTEEIRRNFPQAFDQAVLLRPALQTDYQVALNDDELAFISLHFEAFFERHTTDQRVSVVVVCSSGIGTSQLLGQRLEKQLAHRLRITRIIALGELMASPISEDLVISTIAIKGLTVPVVEVSPLLNKHDVQMIQQMIDQQPVTGNPLTQLLQPAHIIITDEPLDYQMAIERLGQSLIQTGEVIAEIIPAAIEREVLDSTALGKIAIPHANPQFVKQAAIGLLIAPNGIIWKNQEKVHLVFLMALNERVQPQMRDIYGVLNQLIDNQRLTKSIYQAPDVHTVLKLLNQISK</sequence>
<evidence type="ECO:0000259" key="8">
    <source>
        <dbReference type="PROSITE" id="PS51372"/>
    </source>
</evidence>
<dbReference type="Proteomes" id="UP000051264">
    <property type="component" value="Unassembled WGS sequence"/>
</dbReference>
<dbReference type="SUPFAM" id="SSF55804">
    <property type="entry name" value="Phoshotransferase/anion transport protein"/>
    <property type="match status" value="1"/>
</dbReference>
<keyword evidence="5" id="KW-0804">Transcription</keyword>
<dbReference type="PANTHER" id="PTHR30185">
    <property type="entry name" value="CRYPTIC BETA-GLUCOSIDE BGL OPERON ANTITERMINATOR"/>
    <property type="match status" value="1"/>
</dbReference>
<dbReference type="PROSITE" id="PS51372">
    <property type="entry name" value="PRD_2"/>
    <property type="match status" value="1"/>
</dbReference>
<keyword evidence="4" id="KW-0010">Activator</keyword>
<feature type="domain" description="PTS EIIA type-2" evidence="6">
    <location>
        <begin position="497"/>
        <end position="636"/>
    </location>
</feature>
<protein>
    <submittedName>
        <fullName evidence="9">PRD domain protein</fullName>
    </submittedName>
</protein>
<dbReference type="GO" id="GO:0008982">
    <property type="term" value="F:protein-N(PI)-phosphohistidine-sugar phosphotransferase activity"/>
    <property type="evidence" value="ECO:0007669"/>
    <property type="project" value="InterPro"/>
</dbReference>
<dbReference type="AlphaFoldDB" id="A0A0R1RXR4"/>
<dbReference type="eggNOG" id="COG3711">
    <property type="taxonomic scope" value="Bacteria"/>
</dbReference>
<keyword evidence="2" id="KW-0677">Repeat</keyword>
<dbReference type="InterPro" id="IPR036095">
    <property type="entry name" value="PTS_EIIB-like_sf"/>
</dbReference>
<evidence type="ECO:0000259" key="6">
    <source>
        <dbReference type="PROSITE" id="PS51094"/>
    </source>
</evidence>
<dbReference type="STRING" id="1423747.FC69_GL000570"/>
<name>A0A0R1RXR4_9LACO</name>
<dbReference type="InterPro" id="IPR002178">
    <property type="entry name" value="PTS_EIIA_type-2_dom"/>
</dbReference>
<evidence type="ECO:0000256" key="3">
    <source>
        <dbReference type="ARBA" id="ARBA00023015"/>
    </source>
</evidence>
<dbReference type="SUPFAM" id="SSF52794">
    <property type="entry name" value="PTS system IIB component-like"/>
    <property type="match status" value="1"/>
</dbReference>
<dbReference type="Pfam" id="PF00874">
    <property type="entry name" value="PRD"/>
    <property type="match status" value="1"/>
</dbReference>
<dbReference type="Gene3D" id="1.10.1790.10">
    <property type="entry name" value="PRD domain"/>
    <property type="match status" value="1"/>
</dbReference>
<dbReference type="Pfam" id="PF00359">
    <property type="entry name" value="PTS_EIIA_2"/>
    <property type="match status" value="1"/>
</dbReference>
<dbReference type="CDD" id="cd05568">
    <property type="entry name" value="PTS_IIB_bgl_like"/>
    <property type="match status" value="1"/>
</dbReference>
<evidence type="ECO:0000256" key="4">
    <source>
        <dbReference type="ARBA" id="ARBA00023159"/>
    </source>
</evidence>
<dbReference type="PANTHER" id="PTHR30185:SF13">
    <property type="entry name" value="LICABCH OPERON REGULATOR-RELATED"/>
    <property type="match status" value="1"/>
</dbReference>
<evidence type="ECO:0000256" key="5">
    <source>
        <dbReference type="ARBA" id="ARBA00023163"/>
    </source>
</evidence>
<dbReference type="Pfam" id="PF05043">
    <property type="entry name" value="Mga"/>
    <property type="match status" value="1"/>
</dbReference>
<dbReference type="InterPro" id="IPR013011">
    <property type="entry name" value="PTS_EIIB_2"/>
</dbReference>
<dbReference type="InterPro" id="IPR036388">
    <property type="entry name" value="WH-like_DNA-bd_sf"/>
</dbReference>
<gene>
    <name evidence="9" type="ORF">FC69_GL000570</name>
</gene>
<dbReference type="InterPro" id="IPR050661">
    <property type="entry name" value="BglG_antiterminators"/>
</dbReference>
<dbReference type="Gene3D" id="3.40.50.2300">
    <property type="match status" value="1"/>
</dbReference>
<accession>A0A0R1RXR4</accession>
<dbReference type="SUPFAM" id="SSF46785">
    <property type="entry name" value="Winged helix' DNA-binding domain"/>
    <property type="match status" value="1"/>
</dbReference>
<dbReference type="InterPro" id="IPR036390">
    <property type="entry name" value="WH_DNA-bd_sf"/>
</dbReference>
<dbReference type="InterPro" id="IPR016152">
    <property type="entry name" value="PTrfase/Anion_transptr"/>
</dbReference>